<dbReference type="Proteomes" id="UP001595816">
    <property type="component" value="Unassembled WGS sequence"/>
</dbReference>
<gene>
    <name evidence="1" type="ORF">ACFOZ4_28065</name>
</gene>
<dbReference type="RefSeq" id="WP_253761366.1">
    <property type="nucleotide sequence ID" value="NZ_JAMZDZ010000001.1"/>
</dbReference>
<organism evidence="1 2">
    <name type="scientific">Hamadaea flava</name>
    <dbReference type="NCBI Taxonomy" id="1742688"/>
    <lineage>
        <taxon>Bacteria</taxon>
        <taxon>Bacillati</taxon>
        <taxon>Actinomycetota</taxon>
        <taxon>Actinomycetes</taxon>
        <taxon>Micromonosporales</taxon>
        <taxon>Micromonosporaceae</taxon>
        <taxon>Hamadaea</taxon>
    </lineage>
</organism>
<sequence length="49" mass="4946">MNWLGFALAAVFTLFPGFDDGGALVGLGLRVRACAVGEAGGVLARTAVH</sequence>
<reference evidence="2" key="1">
    <citation type="journal article" date="2019" name="Int. J. Syst. Evol. Microbiol.">
        <title>The Global Catalogue of Microorganisms (GCM) 10K type strain sequencing project: providing services to taxonomists for standard genome sequencing and annotation.</title>
        <authorList>
            <consortium name="The Broad Institute Genomics Platform"/>
            <consortium name="The Broad Institute Genome Sequencing Center for Infectious Disease"/>
            <person name="Wu L."/>
            <person name="Ma J."/>
        </authorList>
    </citation>
    <scope>NUCLEOTIDE SEQUENCE [LARGE SCALE GENOMIC DNA]</scope>
    <source>
        <strain evidence="2">CGMCC 4.7289</strain>
    </source>
</reference>
<name>A0ABV8LUM9_9ACTN</name>
<protein>
    <submittedName>
        <fullName evidence="1">Uncharacterized protein</fullName>
    </submittedName>
</protein>
<dbReference type="EMBL" id="JBHSAY010000015">
    <property type="protein sequence ID" value="MFC4134485.1"/>
    <property type="molecule type" value="Genomic_DNA"/>
</dbReference>
<evidence type="ECO:0000313" key="2">
    <source>
        <dbReference type="Proteomes" id="UP001595816"/>
    </source>
</evidence>
<proteinExistence type="predicted"/>
<keyword evidence="2" id="KW-1185">Reference proteome</keyword>
<evidence type="ECO:0000313" key="1">
    <source>
        <dbReference type="EMBL" id="MFC4134485.1"/>
    </source>
</evidence>
<comment type="caution">
    <text evidence="1">The sequence shown here is derived from an EMBL/GenBank/DDBJ whole genome shotgun (WGS) entry which is preliminary data.</text>
</comment>
<accession>A0ABV8LUM9</accession>